<protein>
    <recommendedName>
        <fullName evidence="2">FlgO domain-containing protein</fullName>
    </recommendedName>
</protein>
<dbReference type="PROSITE" id="PS51257">
    <property type="entry name" value="PROKAR_LIPOPROTEIN"/>
    <property type="match status" value="1"/>
</dbReference>
<proteinExistence type="predicted"/>
<accession>A0A382TK86</accession>
<feature type="non-terminal residue" evidence="1">
    <location>
        <position position="167"/>
    </location>
</feature>
<gene>
    <name evidence="1" type="ORF">METZ01_LOCUS374705</name>
</gene>
<dbReference type="EMBL" id="UINC01136841">
    <property type="protein sequence ID" value="SVD21851.1"/>
    <property type="molecule type" value="Genomic_DNA"/>
</dbReference>
<evidence type="ECO:0000313" key="1">
    <source>
        <dbReference type="EMBL" id="SVD21851.1"/>
    </source>
</evidence>
<reference evidence="1" key="1">
    <citation type="submission" date="2018-05" db="EMBL/GenBank/DDBJ databases">
        <authorList>
            <person name="Lanie J.A."/>
            <person name="Ng W.-L."/>
            <person name="Kazmierczak K.M."/>
            <person name="Andrzejewski T.M."/>
            <person name="Davidsen T.M."/>
            <person name="Wayne K.J."/>
            <person name="Tettelin H."/>
            <person name="Glass J.I."/>
            <person name="Rusch D."/>
            <person name="Podicherti R."/>
            <person name="Tsui H.-C.T."/>
            <person name="Winkler M.E."/>
        </authorList>
    </citation>
    <scope>NUCLEOTIDE SEQUENCE</scope>
</reference>
<dbReference type="Gene3D" id="3.40.50.10610">
    <property type="entry name" value="ABC-type transport auxiliary lipoprotein component"/>
    <property type="match status" value="1"/>
</dbReference>
<organism evidence="1">
    <name type="scientific">marine metagenome</name>
    <dbReference type="NCBI Taxonomy" id="408172"/>
    <lineage>
        <taxon>unclassified sequences</taxon>
        <taxon>metagenomes</taxon>
        <taxon>ecological metagenomes</taxon>
    </lineage>
</organism>
<dbReference type="AlphaFoldDB" id="A0A382TK86"/>
<sequence>MKFWNKQIDIVLLFWVLMILGIVSCGKPIQPKEINVGQSNYFQPELIRTIAIMPLMNDGAGQNIADAIMHELAVQMLRLDRFSMVDSYKVSALVEAEGLEGSGLSDSIVKKIGSDLKADVILLGKITHFVNGGRKYLIFKQKPKIGINLRMVSIAEAVPTTIWTLND</sequence>
<name>A0A382TK86_9ZZZZ</name>
<evidence type="ECO:0008006" key="2">
    <source>
        <dbReference type="Google" id="ProtNLM"/>
    </source>
</evidence>